<dbReference type="EMBL" id="KZ999481">
    <property type="protein sequence ID" value="RKO85029.1"/>
    <property type="molecule type" value="Genomic_DNA"/>
</dbReference>
<protein>
    <submittedName>
        <fullName evidence="2">Uncharacterized protein</fullName>
    </submittedName>
</protein>
<dbReference type="OrthoDB" id="5212574at2759"/>
<evidence type="ECO:0000256" key="1">
    <source>
        <dbReference type="SAM" id="MobiDB-lite"/>
    </source>
</evidence>
<organism evidence="2 3">
    <name type="scientific">Blyttiomyces helicus</name>
    <dbReference type="NCBI Taxonomy" id="388810"/>
    <lineage>
        <taxon>Eukaryota</taxon>
        <taxon>Fungi</taxon>
        <taxon>Fungi incertae sedis</taxon>
        <taxon>Chytridiomycota</taxon>
        <taxon>Chytridiomycota incertae sedis</taxon>
        <taxon>Chytridiomycetes</taxon>
        <taxon>Chytridiomycetes incertae sedis</taxon>
        <taxon>Blyttiomyces</taxon>
    </lineage>
</organism>
<feature type="compositionally biased region" description="Basic and acidic residues" evidence="1">
    <location>
        <begin position="57"/>
        <end position="69"/>
    </location>
</feature>
<feature type="region of interest" description="Disordered" evidence="1">
    <location>
        <begin position="1"/>
        <end position="33"/>
    </location>
</feature>
<sequence>MGFSKRKREILLTRPRPAPPRPASPRPVPLPPRCAEYLQTSRWRISYLEHTPIRIAKSKERENREEEKKKQNRQNIQGGLANTLAAPADPLPNDPAHATIPYLGEHVTIPLPLLGAFQLANVATAVKALEAVAPPAPGPGRRLDFRPRDRPLARAPRMARHSSDRAYPDVLAQFVNALRTPEQPVRWIVGFTRGKDIGAIFTRLLRPGDTLCAVSFSQPQGMPWIRSTPVDDIRRVVDTVAPGTLTRGFEDGVVAALDALRDEADHGAMTVLCGSLYLVADLYRGLGVQL</sequence>
<evidence type="ECO:0000313" key="2">
    <source>
        <dbReference type="EMBL" id="RKO85029.1"/>
    </source>
</evidence>
<dbReference type="AlphaFoldDB" id="A0A4P9VZ00"/>
<gene>
    <name evidence="2" type="ORF">BDK51DRAFT_38091</name>
</gene>
<dbReference type="GO" id="GO:0016881">
    <property type="term" value="F:acid-amino acid ligase activity"/>
    <property type="evidence" value="ECO:0007669"/>
    <property type="project" value="InterPro"/>
</dbReference>
<name>A0A4P9VZ00_9FUNG</name>
<reference evidence="3" key="1">
    <citation type="journal article" date="2018" name="Nat. Microbiol.">
        <title>Leveraging single-cell genomics to expand the fungal tree of life.</title>
        <authorList>
            <person name="Ahrendt S.R."/>
            <person name="Quandt C.A."/>
            <person name="Ciobanu D."/>
            <person name="Clum A."/>
            <person name="Salamov A."/>
            <person name="Andreopoulos B."/>
            <person name="Cheng J.F."/>
            <person name="Woyke T."/>
            <person name="Pelin A."/>
            <person name="Henrissat B."/>
            <person name="Reynolds N.K."/>
            <person name="Benny G.L."/>
            <person name="Smith M.E."/>
            <person name="James T.Y."/>
            <person name="Grigoriev I.V."/>
        </authorList>
    </citation>
    <scope>NUCLEOTIDE SEQUENCE [LARGE SCALE GENOMIC DNA]</scope>
</reference>
<dbReference type="InterPro" id="IPR036615">
    <property type="entry name" value="Mur_ligase_C_dom_sf"/>
</dbReference>
<proteinExistence type="predicted"/>
<dbReference type="Proteomes" id="UP000269721">
    <property type="component" value="Unassembled WGS sequence"/>
</dbReference>
<feature type="compositionally biased region" description="Pro residues" evidence="1">
    <location>
        <begin position="16"/>
        <end position="32"/>
    </location>
</feature>
<feature type="region of interest" description="Disordered" evidence="1">
    <location>
        <begin position="56"/>
        <end position="76"/>
    </location>
</feature>
<keyword evidence="3" id="KW-1185">Reference proteome</keyword>
<dbReference type="Gene3D" id="3.90.190.20">
    <property type="entry name" value="Mur ligase, C-terminal domain"/>
    <property type="match status" value="1"/>
</dbReference>
<accession>A0A4P9VZ00</accession>
<evidence type="ECO:0000313" key="3">
    <source>
        <dbReference type="Proteomes" id="UP000269721"/>
    </source>
</evidence>
<dbReference type="SUPFAM" id="SSF53244">
    <property type="entry name" value="MurD-like peptide ligases, peptide-binding domain"/>
    <property type="match status" value="1"/>
</dbReference>